<evidence type="ECO:0000313" key="1">
    <source>
        <dbReference type="EMBL" id="MBC6448005.1"/>
    </source>
</evidence>
<dbReference type="RefSeq" id="WP_187220511.1">
    <property type="nucleotide sequence ID" value="NZ_JABVED010000006.1"/>
</dbReference>
<accession>A0ABR7L5P8</accession>
<protein>
    <submittedName>
        <fullName evidence="1">Uncharacterized protein</fullName>
    </submittedName>
</protein>
<keyword evidence="2" id="KW-1185">Reference proteome</keyword>
<gene>
    <name evidence="1" type="ORF">GPZ80_12585</name>
</gene>
<name>A0ABR7L5P8_9PSEU</name>
<comment type="caution">
    <text evidence="1">The sequence shown here is derived from an EMBL/GenBank/DDBJ whole genome shotgun (WGS) entry which is preliminary data.</text>
</comment>
<organism evidence="1 2">
    <name type="scientific">Actinokineospora xionganensis</name>
    <dbReference type="NCBI Taxonomy" id="2684470"/>
    <lineage>
        <taxon>Bacteria</taxon>
        <taxon>Bacillati</taxon>
        <taxon>Actinomycetota</taxon>
        <taxon>Actinomycetes</taxon>
        <taxon>Pseudonocardiales</taxon>
        <taxon>Pseudonocardiaceae</taxon>
        <taxon>Actinokineospora</taxon>
    </lineage>
</organism>
<proteinExistence type="predicted"/>
<reference evidence="1 2" key="1">
    <citation type="submission" date="2020-06" db="EMBL/GenBank/DDBJ databases">
        <title>Actinokineospora xiongansis sp. nov., isolated from soil of Baiyangdian.</title>
        <authorList>
            <person name="Zhang X."/>
        </authorList>
    </citation>
    <scope>NUCLEOTIDE SEQUENCE [LARGE SCALE GENOMIC DNA]</scope>
    <source>
        <strain evidence="1 2">HBU206404</strain>
    </source>
</reference>
<dbReference type="EMBL" id="JABVED010000006">
    <property type="protein sequence ID" value="MBC6448005.1"/>
    <property type="molecule type" value="Genomic_DNA"/>
</dbReference>
<dbReference type="Proteomes" id="UP000734823">
    <property type="component" value="Unassembled WGS sequence"/>
</dbReference>
<sequence>MNVTPTHHRMLVAVRDRDVEWREDIGLSGGFATVHQGRFPPGHDLVALYELNRSGLIEVDRPGGRVHLTATGASALGVSDDQAHRKVS</sequence>
<evidence type="ECO:0000313" key="2">
    <source>
        <dbReference type="Proteomes" id="UP000734823"/>
    </source>
</evidence>